<gene>
    <name evidence="8" type="ORF">SCHCODRAFT_58516</name>
</gene>
<feature type="transmembrane region" description="Helical" evidence="7">
    <location>
        <begin position="299"/>
        <end position="322"/>
    </location>
</feature>
<feature type="transmembrane region" description="Helical" evidence="7">
    <location>
        <begin position="110"/>
        <end position="131"/>
    </location>
</feature>
<feature type="transmembrane region" description="Helical" evidence="7">
    <location>
        <begin position="362"/>
        <end position="382"/>
    </location>
</feature>
<protein>
    <recommendedName>
        <fullName evidence="10">Major facilitator superfamily (MFS) profile domain-containing protein</fullName>
    </recommendedName>
</protein>
<dbReference type="Gene3D" id="1.20.1250.20">
    <property type="entry name" value="MFS general substrate transporter like domains"/>
    <property type="match status" value="2"/>
</dbReference>
<organism evidence="9">
    <name type="scientific">Schizophyllum commune (strain H4-8 / FGSC 9210)</name>
    <name type="common">Split gill fungus</name>
    <dbReference type="NCBI Taxonomy" id="578458"/>
    <lineage>
        <taxon>Eukaryota</taxon>
        <taxon>Fungi</taxon>
        <taxon>Dikarya</taxon>
        <taxon>Basidiomycota</taxon>
        <taxon>Agaricomycotina</taxon>
        <taxon>Agaricomycetes</taxon>
        <taxon>Agaricomycetidae</taxon>
        <taxon>Agaricales</taxon>
        <taxon>Schizophyllaceae</taxon>
        <taxon>Schizophyllum</taxon>
    </lineage>
</organism>
<accession>D8QAW6</accession>
<keyword evidence="2" id="KW-0813">Transport</keyword>
<dbReference type="PANTHER" id="PTHR43791">
    <property type="entry name" value="PERMEASE-RELATED"/>
    <property type="match status" value="1"/>
</dbReference>
<keyword evidence="4 7" id="KW-1133">Transmembrane helix</keyword>
<dbReference type="OrthoDB" id="6730379at2759"/>
<dbReference type="FunFam" id="1.20.1250.20:FF:000064">
    <property type="entry name" value="MFS allantoate transporter"/>
    <property type="match status" value="1"/>
</dbReference>
<feature type="transmembrane region" description="Helical" evidence="7">
    <location>
        <begin position="334"/>
        <end position="355"/>
    </location>
</feature>
<dbReference type="eggNOG" id="KOG2533">
    <property type="taxonomic scope" value="Eukaryota"/>
</dbReference>
<dbReference type="Pfam" id="PF07690">
    <property type="entry name" value="MFS_1"/>
    <property type="match status" value="1"/>
</dbReference>
<dbReference type="PANTHER" id="PTHR43791:SF59">
    <property type="entry name" value="TRANSPORTER, PUTATIVE (AFU_ORTHOLOGUE AFUA_1G06550)-RELATED"/>
    <property type="match status" value="1"/>
</dbReference>
<feature type="transmembrane region" description="Helical" evidence="7">
    <location>
        <begin position="457"/>
        <end position="480"/>
    </location>
</feature>
<evidence type="ECO:0000256" key="5">
    <source>
        <dbReference type="ARBA" id="ARBA00023136"/>
    </source>
</evidence>
<dbReference type="OMA" id="AVVQMWY"/>
<dbReference type="SUPFAM" id="SSF103473">
    <property type="entry name" value="MFS general substrate transporter"/>
    <property type="match status" value="1"/>
</dbReference>
<dbReference type="Proteomes" id="UP000007431">
    <property type="component" value="Unassembled WGS sequence"/>
</dbReference>
<dbReference type="KEGG" id="scm:SCHCO_02633164"/>
<dbReference type="EMBL" id="GL377309">
    <property type="protein sequence ID" value="EFI94648.1"/>
    <property type="molecule type" value="Genomic_DNA"/>
</dbReference>
<reference evidence="8 9" key="1">
    <citation type="journal article" date="2010" name="Nat. Biotechnol.">
        <title>Genome sequence of the model mushroom Schizophyllum commune.</title>
        <authorList>
            <person name="Ohm R.A."/>
            <person name="de Jong J.F."/>
            <person name="Lugones L.G."/>
            <person name="Aerts A."/>
            <person name="Kothe E."/>
            <person name="Stajich J.E."/>
            <person name="de Vries R.P."/>
            <person name="Record E."/>
            <person name="Levasseur A."/>
            <person name="Baker S.E."/>
            <person name="Bartholomew K.A."/>
            <person name="Coutinho P.M."/>
            <person name="Erdmann S."/>
            <person name="Fowler T.J."/>
            <person name="Gathman A.C."/>
            <person name="Lombard V."/>
            <person name="Henrissat B."/>
            <person name="Knabe N."/>
            <person name="Kuees U."/>
            <person name="Lilly W.W."/>
            <person name="Lindquist E."/>
            <person name="Lucas S."/>
            <person name="Magnuson J.K."/>
            <person name="Piumi F."/>
            <person name="Raudaskoski M."/>
            <person name="Salamov A."/>
            <person name="Schmutz J."/>
            <person name="Schwarze F.W.M.R."/>
            <person name="vanKuyk P.A."/>
            <person name="Horton J.S."/>
            <person name="Grigoriev I.V."/>
            <person name="Woesten H.A.B."/>
        </authorList>
    </citation>
    <scope>NUCLEOTIDE SEQUENCE [LARGE SCALE GENOMIC DNA]</scope>
    <source>
        <strain evidence="9">H4-8 / FGSC 9210</strain>
    </source>
</reference>
<sequence length="546" mass="60498">MAHAPRRPDSPLKATVDQIEEVEVLSTTSAAGPSKANVGDAALEVLGRSDVRREITTEEDRRVRRKIDLWLMPVIVMVYMLQQLDKSSLSYTSVFGIVEDTGLKGQEYSWLSSIVYVAQLIWQPVSSYLLVRLPVAKYLFVHVFMWGVCVASTAAAHNFAGLITARFFLGIFEATVAPCFITITQMWWRRREQTMRLAIWMAANGGTGMFGSLLSWGLGHIGGSLRPYQTIFLFIGCLTTACSPIILLVLPDSPIKAKFLSQDEKIIAIERLRANNQGTETKVWKWEQVNELLLDPKTYLWFALLFLCALPSGGIGAFGPLIINGFGFDQFYTILFNIPFSALQVVLTLISAWVSQRIKLKWPVVFFLTLPAIGGASALLVLGRDASIKNELLGCYYVLSFFTALQPMLYTWSSQNTAGHTKKLCTTGLVFVAQCTGNIVGPLLYTTEEKPYYRRGLVANLACWIALAVLSVVTAAYLALLNKRHAARRIAVGKAGVVIDASLEDYAGRRTATEGGVEKQQGQTLANERAFDDLTDLQNEDFIYAL</sequence>
<dbReference type="GO" id="GO:0022857">
    <property type="term" value="F:transmembrane transporter activity"/>
    <property type="evidence" value="ECO:0007669"/>
    <property type="project" value="InterPro"/>
</dbReference>
<evidence type="ECO:0000313" key="8">
    <source>
        <dbReference type="EMBL" id="EFI94648.1"/>
    </source>
</evidence>
<keyword evidence="3 7" id="KW-0812">Transmembrane</keyword>
<evidence type="ECO:0000313" key="9">
    <source>
        <dbReference type="Proteomes" id="UP000007431"/>
    </source>
</evidence>
<evidence type="ECO:0008006" key="10">
    <source>
        <dbReference type="Google" id="ProtNLM"/>
    </source>
</evidence>
<dbReference type="InParanoid" id="D8QAW6"/>
<dbReference type="GO" id="GO:0016020">
    <property type="term" value="C:membrane"/>
    <property type="evidence" value="ECO:0007669"/>
    <property type="project" value="UniProtKB-SubCell"/>
</dbReference>
<evidence type="ECO:0000256" key="3">
    <source>
        <dbReference type="ARBA" id="ARBA00022692"/>
    </source>
</evidence>
<dbReference type="AlphaFoldDB" id="D8QAW6"/>
<dbReference type="InterPro" id="IPR036259">
    <property type="entry name" value="MFS_trans_sf"/>
</dbReference>
<feature type="transmembrane region" description="Helical" evidence="7">
    <location>
        <begin position="166"/>
        <end position="188"/>
    </location>
</feature>
<feature type="transmembrane region" description="Helical" evidence="7">
    <location>
        <begin position="197"/>
        <end position="219"/>
    </location>
</feature>
<evidence type="ECO:0000256" key="6">
    <source>
        <dbReference type="ARBA" id="ARBA00037968"/>
    </source>
</evidence>
<evidence type="ECO:0000256" key="7">
    <source>
        <dbReference type="SAM" id="Phobius"/>
    </source>
</evidence>
<feature type="transmembrane region" description="Helical" evidence="7">
    <location>
        <begin position="231"/>
        <end position="250"/>
    </location>
</feature>
<dbReference type="InterPro" id="IPR011701">
    <property type="entry name" value="MFS"/>
</dbReference>
<dbReference type="HOGENOM" id="CLU_001265_0_5_1"/>
<dbReference type="RefSeq" id="XP_003029551.1">
    <property type="nucleotide sequence ID" value="XM_003029505.1"/>
</dbReference>
<proteinExistence type="inferred from homology"/>
<name>D8QAW6_SCHCM</name>
<feature type="transmembrane region" description="Helical" evidence="7">
    <location>
        <begin position="424"/>
        <end position="445"/>
    </location>
</feature>
<comment type="similarity">
    <text evidence="6">Belongs to the major facilitator superfamily. Allantoate permease family.</text>
</comment>
<comment type="subcellular location">
    <subcellularLocation>
        <location evidence="1">Membrane</location>
        <topology evidence="1">Multi-pass membrane protein</topology>
    </subcellularLocation>
</comment>
<feature type="transmembrane region" description="Helical" evidence="7">
    <location>
        <begin position="138"/>
        <end position="160"/>
    </location>
</feature>
<evidence type="ECO:0000256" key="4">
    <source>
        <dbReference type="ARBA" id="ARBA00022989"/>
    </source>
</evidence>
<dbReference type="GeneID" id="9593907"/>
<evidence type="ECO:0000256" key="2">
    <source>
        <dbReference type="ARBA" id="ARBA00022448"/>
    </source>
</evidence>
<keyword evidence="5 7" id="KW-0472">Membrane</keyword>
<evidence type="ECO:0000256" key="1">
    <source>
        <dbReference type="ARBA" id="ARBA00004141"/>
    </source>
</evidence>
<feature type="transmembrane region" description="Helical" evidence="7">
    <location>
        <begin position="67"/>
        <end position="84"/>
    </location>
</feature>
<keyword evidence="9" id="KW-1185">Reference proteome</keyword>
<dbReference type="VEuPathDB" id="FungiDB:SCHCODRAFT_02633164"/>
<feature type="transmembrane region" description="Helical" evidence="7">
    <location>
        <begin position="394"/>
        <end position="412"/>
    </location>
</feature>